<dbReference type="EMBL" id="AWVH01000024">
    <property type="protein sequence ID" value="ERJ93575.1"/>
    <property type="molecule type" value="Genomic_DNA"/>
</dbReference>
<name>A0ABN0NZW7_TRELE</name>
<sequence>MKKHNSLLCIAALCVLFLVLYTVSCKTVPAAPAADMFTLFDSDADLYLRIPVRSNEAFVSALARAWLPSLDARSLQKLMKRTSVLYAAFFVQQKDKGKTDVLFQLAAEGSYPALFFTAALSKKNGWTNEFQTEKDKVYPHKNWQYGIEAANPDSAHIFISNKAVFPMQKKYSRIFTEKTELALNWPSLNDEQGNPVPVRSLLNEPEKAAFYMSEAGTLLPAMAGAPITLAIEFAVGTVQPYKNDYALLHMRLQMSDERASKIAAKLFRFAVLGTNLKVSEQAGNILEIDNLVVEPSLFAGFIQKK</sequence>
<evidence type="ECO:0000313" key="2">
    <source>
        <dbReference type="EMBL" id="ERJ93575.1"/>
    </source>
</evidence>
<keyword evidence="3" id="KW-1185">Reference proteome</keyword>
<proteinExistence type="predicted"/>
<organism evidence="2 3">
    <name type="scientific">Treponema lecithinolyticum ATCC 700332</name>
    <dbReference type="NCBI Taxonomy" id="1321815"/>
    <lineage>
        <taxon>Bacteria</taxon>
        <taxon>Pseudomonadati</taxon>
        <taxon>Spirochaetota</taxon>
        <taxon>Spirochaetia</taxon>
        <taxon>Spirochaetales</taxon>
        <taxon>Treponemataceae</taxon>
        <taxon>Treponema</taxon>
    </lineage>
</organism>
<dbReference type="RefSeq" id="WP_021687082.1">
    <property type="nucleotide sequence ID" value="NZ_KI260564.1"/>
</dbReference>
<evidence type="ECO:0000313" key="3">
    <source>
        <dbReference type="Proteomes" id="UP000016649"/>
    </source>
</evidence>
<comment type="caution">
    <text evidence="2">The sequence shown here is derived from an EMBL/GenBank/DDBJ whole genome shotgun (WGS) entry which is preliminary data.</text>
</comment>
<gene>
    <name evidence="2" type="ORF">HMPREF9193_00864</name>
</gene>
<feature type="domain" description="Outer membrane-associated lipoprotein TP0453" evidence="1">
    <location>
        <begin position="34"/>
        <end position="295"/>
    </location>
</feature>
<reference evidence="2 3" key="1">
    <citation type="submission" date="2013-08" db="EMBL/GenBank/DDBJ databases">
        <authorList>
            <person name="Weinstock G."/>
            <person name="Sodergren E."/>
            <person name="Wylie T."/>
            <person name="Fulton L."/>
            <person name="Fulton R."/>
            <person name="Fronick C."/>
            <person name="O'Laughlin M."/>
            <person name="Godfrey J."/>
            <person name="Miner T."/>
            <person name="Herter B."/>
            <person name="Appelbaum E."/>
            <person name="Cordes M."/>
            <person name="Lek S."/>
            <person name="Wollam A."/>
            <person name="Pepin K.H."/>
            <person name="Palsikar V.B."/>
            <person name="Mitreva M."/>
            <person name="Wilson R.K."/>
        </authorList>
    </citation>
    <scope>NUCLEOTIDE SEQUENCE [LARGE SCALE GENOMIC DNA]</scope>
    <source>
        <strain evidence="2 3">ATCC 700332</strain>
    </source>
</reference>
<dbReference type="InterPro" id="IPR049340">
    <property type="entry name" value="TP0453"/>
</dbReference>
<dbReference type="Pfam" id="PF20740">
    <property type="entry name" value="TP0453"/>
    <property type="match status" value="1"/>
</dbReference>
<dbReference type="Proteomes" id="UP000016649">
    <property type="component" value="Unassembled WGS sequence"/>
</dbReference>
<protein>
    <recommendedName>
        <fullName evidence="1">Outer membrane-associated lipoprotein TP0453 domain-containing protein</fullName>
    </recommendedName>
</protein>
<evidence type="ECO:0000259" key="1">
    <source>
        <dbReference type="Pfam" id="PF20740"/>
    </source>
</evidence>
<accession>A0ABN0NZW7</accession>